<accession>A0A9X1JVQ1</accession>
<dbReference type="EMBL" id="JAHWDP010000003">
    <property type="protein sequence ID" value="MBW2938000.1"/>
    <property type="molecule type" value="Genomic_DNA"/>
</dbReference>
<reference evidence="2" key="1">
    <citation type="submission" date="2021-07" db="EMBL/GenBank/DDBJ databases">
        <title>Aureisphaera sp. CAU 1614 isolated from sea sediment.</title>
        <authorList>
            <person name="Kim W."/>
        </authorList>
    </citation>
    <scope>NUCLEOTIDE SEQUENCE</scope>
    <source>
        <strain evidence="2">CAU 1614</strain>
    </source>
</reference>
<sequence>MSETVSDNGKTVAIVSYLTLIGWIVAFIMHNNNKTELGAYHLRQMLGLLLLGITLSIIARVVGIPVVVWVLQIGVFALWIMGLIGAFNGEKKPVPLLGEQFQQWFKGIG</sequence>
<protein>
    <recommendedName>
        <fullName evidence="4">DUF4870 domain-containing protein</fullName>
    </recommendedName>
</protein>
<feature type="transmembrane region" description="Helical" evidence="1">
    <location>
        <begin position="42"/>
        <end position="62"/>
    </location>
</feature>
<evidence type="ECO:0000313" key="2">
    <source>
        <dbReference type="EMBL" id="MBW2938000.1"/>
    </source>
</evidence>
<proteinExistence type="predicted"/>
<keyword evidence="1" id="KW-0472">Membrane</keyword>
<keyword evidence="1" id="KW-0812">Transmembrane</keyword>
<keyword evidence="3" id="KW-1185">Reference proteome</keyword>
<dbReference type="Proteomes" id="UP001138686">
    <property type="component" value="Unassembled WGS sequence"/>
</dbReference>
<feature type="transmembrane region" description="Helical" evidence="1">
    <location>
        <begin position="12"/>
        <end position="30"/>
    </location>
</feature>
<keyword evidence="1" id="KW-1133">Transmembrane helix</keyword>
<gene>
    <name evidence="2" type="ORF">KXJ69_07775</name>
</gene>
<organism evidence="2 3">
    <name type="scientific">Halomarinibacterium sedimenti</name>
    <dbReference type="NCBI Taxonomy" id="2857106"/>
    <lineage>
        <taxon>Bacteria</taxon>
        <taxon>Pseudomonadati</taxon>
        <taxon>Bacteroidota</taxon>
        <taxon>Flavobacteriia</taxon>
        <taxon>Flavobacteriales</taxon>
        <taxon>Flavobacteriaceae</taxon>
        <taxon>Halomarinibacterium</taxon>
    </lineage>
</organism>
<evidence type="ECO:0008006" key="4">
    <source>
        <dbReference type="Google" id="ProtNLM"/>
    </source>
</evidence>
<evidence type="ECO:0000313" key="3">
    <source>
        <dbReference type="Proteomes" id="UP001138686"/>
    </source>
</evidence>
<name>A0A9X1JVQ1_9FLAO</name>
<feature type="transmembrane region" description="Helical" evidence="1">
    <location>
        <begin position="68"/>
        <end position="87"/>
    </location>
</feature>
<dbReference type="AlphaFoldDB" id="A0A9X1JVQ1"/>
<dbReference type="RefSeq" id="WP_219052441.1">
    <property type="nucleotide sequence ID" value="NZ_JAHWDP010000003.1"/>
</dbReference>
<comment type="caution">
    <text evidence="2">The sequence shown here is derived from an EMBL/GenBank/DDBJ whole genome shotgun (WGS) entry which is preliminary data.</text>
</comment>
<evidence type="ECO:0000256" key="1">
    <source>
        <dbReference type="SAM" id="Phobius"/>
    </source>
</evidence>